<gene>
    <name evidence="3" type="ORF">SO802_031818</name>
</gene>
<keyword evidence="2" id="KW-0812">Transmembrane</keyword>
<feature type="compositionally biased region" description="Polar residues" evidence="1">
    <location>
        <begin position="113"/>
        <end position="123"/>
    </location>
</feature>
<keyword evidence="2" id="KW-1133">Transmembrane helix</keyword>
<sequence length="269" mass="29832">MNSILSVQNHVPAFEELISEIDRAIQTDSDFSNSKETPTVCVPAYSAISSDLIEVVVMDEDTITLNCGLMGKEVEYISPPGFEGLEVGFKVGCGNVHGNKNTSKGRPKRSGNQEKSGSQSLHSPKQVKSVEESIVGSPKTMKNWKRLTTKPQMLNKSVSTMGLMDLAGHEDTSKMTRKEHNRLSFRVPCLAYLLRINVLPAACHVSDQDIFFVSANLGIPAHVLAFILHFSLLFFSFRFLLRSFLLRDISIALEPPFPLSFPRSLLIFS</sequence>
<reference evidence="3 4" key="1">
    <citation type="submission" date="2024-01" db="EMBL/GenBank/DDBJ databases">
        <title>A telomere-to-telomere, gap-free genome of sweet tea (Lithocarpus litseifolius).</title>
        <authorList>
            <person name="Zhou J."/>
        </authorList>
    </citation>
    <scope>NUCLEOTIDE SEQUENCE [LARGE SCALE GENOMIC DNA]</scope>
    <source>
        <strain evidence="3">Zhou-2022a</strain>
        <tissue evidence="3">Leaf</tissue>
    </source>
</reference>
<proteinExistence type="predicted"/>
<organism evidence="3 4">
    <name type="scientific">Lithocarpus litseifolius</name>
    <dbReference type="NCBI Taxonomy" id="425828"/>
    <lineage>
        <taxon>Eukaryota</taxon>
        <taxon>Viridiplantae</taxon>
        <taxon>Streptophyta</taxon>
        <taxon>Embryophyta</taxon>
        <taxon>Tracheophyta</taxon>
        <taxon>Spermatophyta</taxon>
        <taxon>Magnoliopsida</taxon>
        <taxon>eudicotyledons</taxon>
        <taxon>Gunneridae</taxon>
        <taxon>Pentapetalae</taxon>
        <taxon>rosids</taxon>
        <taxon>fabids</taxon>
        <taxon>Fagales</taxon>
        <taxon>Fagaceae</taxon>
        <taxon>Lithocarpus</taxon>
    </lineage>
</organism>
<evidence type="ECO:0000313" key="4">
    <source>
        <dbReference type="Proteomes" id="UP001459277"/>
    </source>
</evidence>
<feature type="region of interest" description="Disordered" evidence="1">
    <location>
        <begin position="97"/>
        <end position="133"/>
    </location>
</feature>
<keyword evidence="4" id="KW-1185">Reference proteome</keyword>
<comment type="caution">
    <text evidence="3">The sequence shown here is derived from an EMBL/GenBank/DDBJ whole genome shotgun (WGS) entry which is preliminary data.</text>
</comment>
<feature type="transmembrane region" description="Helical" evidence="2">
    <location>
        <begin position="222"/>
        <end position="241"/>
    </location>
</feature>
<evidence type="ECO:0000256" key="1">
    <source>
        <dbReference type="SAM" id="MobiDB-lite"/>
    </source>
</evidence>
<dbReference type="AlphaFoldDB" id="A0AAW2BNZ5"/>
<evidence type="ECO:0000313" key="3">
    <source>
        <dbReference type="EMBL" id="KAK9986867.1"/>
    </source>
</evidence>
<evidence type="ECO:0000256" key="2">
    <source>
        <dbReference type="SAM" id="Phobius"/>
    </source>
</evidence>
<dbReference type="Proteomes" id="UP001459277">
    <property type="component" value="Unassembled WGS sequence"/>
</dbReference>
<protein>
    <submittedName>
        <fullName evidence="3">Uncharacterized protein</fullName>
    </submittedName>
</protein>
<name>A0AAW2BNZ5_9ROSI</name>
<accession>A0AAW2BNZ5</accession>
<keyword evidence="2" id="KW-0472">Membrane</keyword>
<dbReference type="EMBL" id="JAZDWU010000011">
    <property type="protein sequence ID" value="KAK9986867.1"/>
    <property type="molecule type" value="Genomic_DNA"/>
</dbReference>